<dbReference type="InterPro" id="IPR036093">
    <property type="entry name" value="NAC_dom_sf"/>
</dbReference>
<keyword evidence="2" id="KW-0238">DNA-binding</keyword>
<dbReference type="Proteomes" id="UP001227230">
    <property type="component" value="Chromosome 14"/>
</dbReference>
<protein>
    <recommendedName>
        <fullName evidence="6">NAC domain-containing protein</fullName>
    </recommendedName>
</protein>
<sequence>MEKPSFVRSGGMVKLPIGFRFHPTDEELVVHYLKRKALSFPLPASVIPEFDVFLTNPWDLPGDVKERRYFFSSGKGFGNKCRRVTGCGYWKAIGKDIQIVASGSSRAVGMKRTLVFYEGKLGAGTRTQWVMHEYRLVGLGTAPSSTQKCVEEMEDWVVYRMFQKRRRPKRHGVSSQPSTNNKAQSIIDLVVENSSDPGPPQPYSPSSSSEISELSGVGLDQEQEGSSAYSCFSSSSYMREH</sequence>
<evidence type="ECO:0000256" key="4">
    <source>
        <dbReference type="ARBA" id="ARBA00023242"/>
    </source>
</evidence>
<dbReference type="PANTHER" id="PTHR31744">
    <property type="entry name" value="PROTEIN CUP-SHAPED COTYLEDON 2-RELATED"/>
    <property type="match status" value="1"/>
</dbReference>
<feature type="region of interest" description="Disordered" evidence="5">
    <location>
        <begin position="192"/>
        <end position="241"/>
    </location>
</feature>
<evidence type="ECO:0000313" key="7">
    <source>
        <dbReference type="EMBL" id="WKA04106.1"/>
    </source>
</evidence>
<keyword evidence="8" id="KW-1185">Reference proteome</keyword>
<keyword evidence="1" id="KW-0805">Transcription regulation</keyword>
<feature type="domain" description="NAC" evidence="6">
    <location>
        <begin position="16"/>
        <end position="136"/>
    </location>
</feature>
<dbReference type="EMBL" id="CP126661">
    <property type="protein sequence ID" value="WKA04106.1"/>
    <property type="molecule type" value="Genomic_DNA"/>
</dbReference>
<keyword evidence="4" id="KW-0539">Nucleus</keyword>
<name>A0ABY9DBI8_VITVI</name>
<reference evidence="7 8" key="1">
    <citation type="journal article" date="2023" name="Hortic Res">
        <title>The complete reference genome for grapevine (Vitis vinifera L.) genetics and breeding.</title>
        <authorList>
            <person name="Shi X."/>
            <person name="Cao S."/>
            <person name="Wang X."/>
            <person name="Huang S."/>
            <person name="Wang Y."/>
            <person name="Liu Z."/>
            <person name="Liu W."/>
            <person name="Leng X."/>
            <person name="Peng Y."/>
            <person name="Wang N."/>
            <person name="Wang Y."/>
            <person name="Ma Z."/>
            <person name="Xu X."/>
            <person name="Zhang F."/>
            <person name="Xue H."/>
            <person name="Zhong H."/>
            <person name="Wang Y."/>
            <person name="Zhang K."/>
            <person name="Velt A."/>
            <person name="Avia K."/>
            <person name="Holtgrawe D."/>
            <person name="Grimplet J."/>
            <person name="Matus J.T."/>
            <person name="Ware D."/>
            <person name="Wu X."/>
            <person name="Wang H."/>
            <person name="Liu C."/>
            <person name="Fang Y."/>
            <person name="Rustenholz C."/>
            <person name="Cheng Z."/>
            <person name="Xiao H."/>
            <person name="Zhou Y."/>
        </authorList>
    </citation>
    <scope>NUCLEOTIDE SEQUENCE [LARGE SCALE GENOMIC DNA]</scope>
    <source>
        <strain evidence="8">cv. Pinot noir / PN40024</strain>
        <tissue evidence="7">Leaf</tissue>
    </source>
</reference>
<dbReference type="SUPFAM" id="SSF101941">
    <property type="entry name" value="NAC domain"/>
    <property type="match status" value="1"/>
</dbReference>
<evidence type="ECO:0000259" key="6">
    <source>
        <dbReference type="Pfam" id="PF02365"/>
    </source>
</evidence>
<feature type="compositionally biased region" description="Low complexity" evidence="5">
    <location>
        <begin position="226"/>
        <end position="241"/>
    </location>
</feature>
<accession>A0ABY9DBI8</accession>
<evidence type="ECO:0000256" key="2">
    <source>
        <dbReference type="ARBA" id="ARBA00023125"/>
    </source>
</evidence>
<evidence type="ECO:0000256" key="1">
    <source>
        <dbReference type="ARBA" id="ARBA00023015"/>
    </source>
</evidence>
<keyword evidence="3" id="KW-0804">Transcription</keyword>
<evidence type="ECO:0000313" key="8">
    <source>
        <dbReference type="Proteomes" id="UP001227230"/>
    </source>
</evidence>
<evidence type="ECO:0000256" key="5">
    <source>
        <dbReference type="SAM" id="MobiDB-lite"/>
    </source>
</evidence>
<dbReference type="PANTHER" id="PTHR31744:SF93">
    <property type="entry name" value="NAC DOMAIN-CONTAINING PROTEIN"/>
    <property type="match status" value="1"/>
</dbReference>
<dbReference type="Pfam" id="PF02365">
    <property type="entry name" value="NAM"/>
    <property type="match status" value="1"/>
</dbReference>
<proteinExistence type="predicted"/>
<dbReference type="Gene3D" id="2.170.150.80">
    <property type="entry name" value="NAC domain"/>
    <property type="match status" value="1"/>
</dbReference>
<gene>
    <name evidence="7" type="ORF">VitviT2T_022167</name>
</gene>
<feature type="compositionally biased region" description="Low complexity" evidence="5">
    <location>
        <begin position="204"/>
        <end position="215"/>
    </location>
</feature>
<evidence type="ECO:0000256" key="3">
    <source>
        <dbReference type="ARBA" id="ARBA00023163"/>
    </source>
</evidence>
<dbReference type="InterPro" id="IPR003441">
    <property type="entry name" value="NAC-dom"/>
</dbReference>
<organism evidence="7 8">
    <name type="scientific">Vitis vinifera</name>
    <name type="common">Grape</name>
    <dbReference type="NCBI Taxonomy" id="29760"/>
    <lineage>
        <taxon>Eukaryota</taxon>
        <taxon>Viridiplantae</taxon>
        <taxon>Streptophyta</taxon>
        <taxon>Embryophyta</taxon>
        <taxon>Tracheophyta</taxon>
        <taxon>Spermatophyta</taxon>
        <taxon>Magnoliopsida</taxon>
        <taxon>eudicotyledons</taxon>
        <taxon>Gunneridae</taxon>
        <taxon>Pentapetalae</taxon>
        <taxon>rosids</taxon>
        <taxon>Vitales</taxon>
        <taxon>Vitaceae</taxon>
        <taxon>Viteae</taxon>
        <taxon>Vitis</taxon>
    </lineage>
</organism>